<organism evidence="16 17">
    <name type="scientific">Enterococcus larvae</name>
    <dbReference type="NCBI Taxonomy" id="2794352"/>
    <lineage>
        <taxon>Bacteria</taxon>
        <taxon>Bacillati</taxon>
        <taxon>Bacillota</taxon>
        <taxon>Bacilli</taxon>
        <taxon>Lactobacillales</taxon>
        <taxon>Enterococcaceae</taxon>
        <taxon>Enterococcus</taxon>
    </lineage>
</organism>
<dbReference type="Pfam" id="PF02776">
    <property type="entry name" value="TPP_enzyme_N"/>
    <property type="match status" value="1"/>
</dbReference>
<evidence type="ECO:0000256" key="8">
    <source>
        <dbReference type="ARBA" id="ARBA00022842"/>
    </source>
</evidence>
<dbReference type="Pfam" id="PF00205">
    <property type="entry name" value="TPP_enzyme_M"/>
    <property type="match status" value="1"/>
</dbReference>
<dbReference type="NCBIfam" id="TIGR00118">
    <property type="entry name" value="acolac_lg"/>
    <property type="match status" value="1"/>
</dbReference>
<comment type="pathway">
    <text evidence="2 12">Amino-acid biosynthesis; L-valine biosynthesis; L-valine from pyruvate: step 1/4.</text>
</comment>
<comment type="similarity">
    <text evidence="3 12">Belongs to the TPP enzyme family.</text>
</comment>
<evidence type="ECO:0000313" key="17">
    <source>
        <dbReference type="Proteomes" id="UP000673375"/>
    </source>
</evidence>
<dbReference type="Gene3D" id="3.40.50.970">
    <property type="match status" value="2"/>
</dbReference>
<evidence type="ECO:0000259" key="14">
    <source>
        <dbReference type="Pfam" id="PF02775"/>
    </source>
</evidence>
<feature type="domain" description="Thiamine pyrophosphate enzyme TPP-binding" evidence="14">
    <location>
        <begin position="389"/>
        <end position="537"/>
    </location>
</feature>
<evidence type="ECO:0000313" key="16">
    <source>
        <dbReference type="EMBL" id="MBP1047692.1"/>
    </source>
</evidence>
<evidence type="ECO:0000256" key="11">
    <source>
        <dbReference type="ARBA" id="ARBA00048670"/>
    </source>
</evidence>
<evidence type="ECO:0000256" key="2">
    <source>
        <dbReference type="ARBA" id="ARBA00005025"/>
    </source>
</evidence>
<evidence type="ECO:0000256" key="10">
    <source>
        <dbReference type="ARBA" id="ARBA00023304"/>
    </source>
</evidence>
<comment type="cofactor">
    <cofactor evidence="12">
        <name>thiamine diphosphate</name>
        <dbReference type="ChEBI" id="CHEBI:58937"/>
    </cofactor>
    <text evidence="12">Binds 1 thiamine pyrophosphate per subunit.</text>
</comment>
<dbReference type="EMBL" id="JAEDXU010000009">
    <property type="protein sequence ID" value="MBP1047692.1"/>
    <property type="molecule type" value="Genomic_DNA"/>
</dbReference>
<dbReference type="InterPro" id="IPR045229">
    <property type="entry name" value="TPP_enz"/>
</dbReference>
<evidence type="ECO:0000256" key="12">
    <source>
        <dbReference type="RuleBase" id="RU003591"/>
    </source>
</evidence>
<dbReference type="PANTHER" id="PTHR18968:SF13">
    <property type="entry name" value="ACETOLACTATE SYNTHASE CATALYTIC SUBUNIT, MITOCHONDRIAL"/>
    <property type="match status" value="1"/>
</dbReference>
<dbReference type="GO" id="GO:0003984">
    <property type="term" value="F:acetolactate synthase activity"/>
    <property type="evidence" value="ECO:0007669"/>
    <property type="project" value="UniProtKB-EC"/>
</dbReference>
<feature type="domain" description="Thiamine pyrophosphate enzyme N-terminal TPP-binding" evidence="15">
    <location>
        <begin position="7"/>
        <end position="118"/>
    </location>
</feature>
<dbReference type="InterPro" id="IPR029035">
    <property type="entry name" value="DHS-like_NAD/FAD-binding_dom"/>
</dbReference>
<sequence>MENIKSGSKILIDSLLRQGVEMIFGYPGGAVLPLYDALYDGDLRHILTRHEQGAVHAAEGYAKATGKPGVVVVTSGPGATNAVTGIADAMSDSVPLIVFTGQVTTNGIGKDAFQEADMVGITMPITKNNYQVRDTCDLPRIIDEAFHIATTGRKGPVVIDLPKDMTIIETEAVHPPELVLPSYQPTVYPNKLQVKKLMEELETAKKPLVLAGAGVVQANASKELTEFVEKYQLPVLSTLLGLGAIPSEHELFLGMGGMHGSFAANMALTDCDLLINIGSRFDDRLASAPQEFVPNAIVAHIDIDPAEIGKIIDTKIPIVADAKETLKEMLSYDCAAISEHWTDWRKINLSRKKLHPFKYDKEQKEEIKPQKVIEYIGELTNGEAIVTTDVGQHQMWAAQFYPFKNEKQLITSGGLGTMGYGIPAAIGAQLGCRDKEVVLFVGDGGFQMTNQEMAILNEYDLPIRIVLLNNQSLGMVRQWQESFFNQRRSESVFTSQPDFLKLAEAYGVKAVQISDPETVEEELKQAFEEKGPILIEVRVSQTEHVLPMVPAGKPNYQMLGVE</sequence>
<feature type="domain" description="Thiamine pyrophosphate enzyme central" evidence="13">
    <location>
        <begin position="194"/>
        <end position="328"/>
    </location>
</feature>
<keyword evidence="6 12" id="KW-0808">Transferase</keyword>
<dbReference type="InterPro" id="IPR011766">
    <property type="entry name" value="TPP_enzyme_TPP-bd"/>
</dbReference>
<comment type="cofactor">
    <cofactor evidence="12">
        <name>Mg(2+)</name>
        <dbReference type="ChEBI" id="CHEBI:18420"/>
    </cofactor>
    <text evidence="12">Binds 1 Mg(2+) ion per subunit.</text>
</comment>
<evidence type="ECO:0000256" key="4">
    <source>
        <dbReference type="ARBA" id="ARBA00013145"/>
    </source>
</evidence>
<dbReference type="Gene3D" id="3.40.50.1220">
    <property type="entry name" value="TPP-binding domain"/>
    <property type="match status" value="1"/>
</dbReference>
<dbReference type="InterPro" id="IPR012000">
    <property type="entry name" value="Thiamin_PyroP_enz_cen_dom"/>
</dbReference>
<keyword evidence="5 12" id="KW-0028">Amino-acid biosynthesis</keyword>
<dbReference type="SUPFAM" id="SSF52467">
    <property type="entry name" value="DHS-like NAD/FAD-binding domain"/>
    <property type="match status" value="1"/>
</dbReference>
<proteinExistence type="inferred from homology"/>
<gene>
    <name evidence="16" type="primary">ilvB</name>
    <name evidence="16" type="ORF">I6N96_15495</name>
</gene>
<comment type="caution">
    <text evidence="16">The sequence shown here is derived from an EMBL/GenBank/DDBJ whole genome shotgun (WGS) entry which is preliminary data.</text>
</comment>
<evidence type="ECO:0000256" key="1">
    <source>
        <dbReference type="ARBA" id="ARBA00004974"/>
    </source>
</evidence>
<dbReference type="InterPro" id="IPR039368">
    <property type="entry name" value="AHAS_TPP"/>
</dbReference>
<dbReference type="InterPro" id="IPR012001">
    <property type="entry name" value="Thiamin_PyroP_enz_TPP-bd_dom"/>
</dbReference>
<evidence type="ECO:0000259" key="15">
    <source>
        <dbReference type="Pfam" id="PF02776"/>
    </source>
</evidence>
<keyword evidence="9 12" id="KW-0786">Thiamine pyrophosphate</keyword>
<dbReference type="SUPFAM" id="SSF52518">
    <property type="entry name" value="Thiamin diphosphate-binding fold (THDP-binding)"/>
    <property type="match status" value="2"/>
</dbReference>
<keyword evidence="17" id="KW-1185">Reference proteome</keyword>
<name>A0ABS4CNW8_9ENTE</name>
<dbReference type="PANTHER" id="PTHR18968">
    <property type="entry name" value="THIAMINE PYROPHOSPHATE ENZYMES"/>
    <property type="match status" value="1"/>
</dbReference>
<comment type="pathway">
    <text evidence="1 12">Amino-acid biosynthesis; L-isoleucine biosynthesis; L-isoleucine from 2-oxobutanoate: step 1/4.</text>
</comment>
<keyword evidence="8 12" id="KW-0460">Magnesium</keyword>
<dbReference type="InterPro" id="IPR012846">
    <property type="entry name" value="Acetolactate_synth_lsu"/>
</dbReference>
<evidence type="ECO:0000256" key="7">
    <source>
        <dbReference type="ARBA" id="ARBA00022723"/>
    </source>
</evidence>
<keyword evidence="10 12" id="KW-0100">Branched-chain amino acid biosynthesis</keyword>
<keyword evidence="7 12" id="KW-0479">Metal-binding</keyword>
<protein>
    <recommendedName>
        <fullName evidence="4 12">Acetolactate synthase</fullName>
        <ecNumber evidence="4 12">2.2.1.6</ecNumber>
    </recommendedName>
</protein>
<evidence type="ECO:0000256" key="3">
    <source>
        <dbReference type="ARBA" id="ARBA00007812"/>
    </source>
</evidence>
<reference evidence="16 17" key="1">
    <citation type="submission" date="2020-12" db="EMBL/GenBank/DDBJ databases">
        <title>Vagococcus allomyrinae sp. nov. and Enterococcus lavae sp. nov., isolated from the larvae of Allomyrina dichotoma.</title>
        <authorList>
            <person name="Lee S.D."/>
        </authorList>
    </citation>
    <scope>NUCLEOTIDE SEQUENCE [LARGE SCALE GENOMIC DNA]</scope>
    <source>
        <strain evidence="16 17">BWM-S5</strain>
    </source>
</reference>
<dbReference type="CDD" id="cd07035">
    <property type="entry name" value="TPP_PYR_POX_like"/>
    <property type="match status" value="1"/>
</dbReference>
<dbReference type="Proteomes" id="UP000673375">
    <property type="component" value="Unassembled WGS sequence"/>
</dbReference>
<accession>A0ABS4CNW8</accession>
<evidence type="ECO:0000259" key="13">
    <source>
        <dbReference type="Pfam" id="PF00205"/>
    </source>
</evidence>
<dbReference type="CDD" id="cd02015">
    <property type="entry name" value="TPP_AHAS"/>
    <property type="match status" value="1"/>
</dbReference>
<dbReference type="Pfam" id="PF02775">
    <property type="entry name" value="TPP_enzyme_C"/>
    <property type="match status" value="1"/>
</dbReference>
<dbReference type="InterPro" id="IPR029061">
    <property type="entry name" value="THDP-binding"/>
</dbReference>
<evidence type="ECO:0000256" key="9">
    <source>
        <dbReference type="ARBA" id="ARBA00023052"/>
    </source>
</evidence>
<dbReference type="EC" id="2.2.1.6" evidence="4 12"/>
<dbReference type="RefSeq" id="WP_209558474.1">
    <property type="nucleotide sequence ID" value="NZ_JAEDXU010000009.1"/>
</dbReference>
<comment type="catalytic activity">
    <reaction evidence="11 12">
        <text>2 pyruvate + H(+) = (2S)-2-acetolactate + CO2</text>
        <dbReference type="Rhea" id="RHEA:25249"/>
        <dbReference type="ChEBI" id="CHEBI:15361"/>
        <dbReference type="ChEBI" id="CHEBI:15378"/>
        <dbReference type="ChEBI" id="CHEBI:16526"/>
        <dbReference type="ChEBI" id="CHEBI:58476"/>
        <dbReference type="EC" id="2.2.1.6"/>
    </reaction>
</comment>
<evidence type="ECO:0000256" key="6">
    <source>
        <dbReference type="ARBA" id="ARBA00022679"/>
    </source>
</evidence>
<evidence type="ECO:0000256" key="5">
    <source>
        <dbReference type="ARBA" id="ARBA00022605"/>
    </source>
</evidence>